<gene>
    <name evidence="7" type="primary">sppA</name>
    <name evidence="7" type="ORF">JWV37_01590</name>
</gene>
<evidence type="ECO:0000256" key="3">
    <source>
        <dbReference type="ARBA" id="ARBA00022801"/>
    </source>
</evidence>
<keyword evidence="5" id="KW-0812">Transmembrane</keyword>
<evidence type="ECO:0000256" key="2">
    <source>
        <dbReference type="ARBA" id="ARBA00022670"/>
    </source>
</evidence>
<keyword evidence="8" id="KW-1185">Reference proteome</keyword>
<keyword evidence="2" id="KW-0645">Protease</keyword>
<dbReference type="InterPro" id="IPR047272">
    <property type="entry name" value="S49_SppA_C"/>
</dbReference>
<comment type="caution">
    <text evidence="7">The sequence shown here is derived from an EMBL/GenBank/DDBJ whole genome shotgun (WGS) entry which is preliminary data.</text>
</comment>
<evidence type="ECO:0000256" key="4">
    <source>
        <dbReference type="ARBA" id="ARBA00022825"/>
    </source>
</evidence>
<evidence type="ECO:0000313" key="7">
    <source>
        <dbReference type="EMBL" id="MBN2963463.1"/>
    </source>
</evidence>
<keyword evidence="4" id="KW-0720">Serine protease</keyword>
<proteinExistence type="inferred from homology"/>
<evidence type="ECO:0000256" key="5">
    <source>
        <dbReference type="SAM" id="Phobius"/>
    </source>
</evidence>
<organism evidence="7 8">
    <name type="scientific">Sulfurospirillum tamanense</name>
    <dbReference type="NCBI Taxonomy" id="2813362"/>
    <lineage>
        <taxon>Bacteria</taxon>
        <taxon>Pseudomonadati</taxon>
        <taxon>Campylobacterota</taxon>
        <taxon>Epsilonproteobacteria</taxon>
        <taxon>Campylobacterales</taxon>
        <taxon>Sulfurospirillaceae</taxon>
        <taxon>Sulfurospirillum</taxon>
    </lineage>
</organism>
<dbReference type="SUPFAM" id="SSF52096">
    <property type="entry name" value="ClpP/crotonase"/>
    <property type="match status" value="1"/>
</dbReference>
<feature type="transmembrane region" description="Helical" evidence="5">
    <location>
        <begin position="12"/>
        <end position="36"/>
    </location>
</feature>
<dbReference type="InterPro" id="IPR029045">
    <property type="entry name" value="ClpP/crotonase-like_dom_sf"/>
</dbReference>
<dbReference type="Proteomes" id="UP000703590">
    <property type="component" value="Unassembled WGS sequence"/>
</dbReference>
<reference evidence="7" key="2">
    <citation type="submission" date="2021-02" db="EMBL/GenBank/DDBJ databases">
        <authorList>
            <person name="Merkel A.Y."/>
        </authorList>
    </citation>
    <scope>NUCLEOTIDE SEQUENCE</scope>
    <source>
        <strain evidence="7">T05b</strain>
    </source>
</reference>
<dbReference type="InterPro" id="IPR004635">
    <property type="entry name" value="Pept_S49_SppA"/>
</dbReference>
<dbReference type="CDD" id="cd07023">
    <property type="entry name" value="S49_Sppa_N_C"/>
    <property type="match status" value="1"/>
</dbReference>
<keyword evidence="5" id="KW-1133">Transmembrane helix</keyword>
<dbReference type="PANTHER" id="PTHR42987:SF7">
    <property type="entry name" value="SIGNAL PEPTIDE PEPTIDASE SPPA-RELATED"/>
    <property type="match status" value="1"/>
</dbReference>
<dbReference type="EMBL" id="JAFHKK010000002">
    <property type="protein sequence ID" value="MBN2963463.1"/>
    <property type="molecule type" value="Genomic_DNA"/>
</dbReference>
<evidence type="ECO:0000256" key="1">
    <source>
        <dbReference type="ARBA" id="ARBA00008683"/>
    </source>
</evidence>
<dbReference type="InterPro" id="IPR002142">
    <property type="entry name" value="Peptidase_S49"/>
</dbReference>
<dbReference type="NCBIfam" id="TIGR00706">
    <property type="entry name" value="SppA_dom"/>
    <property type="match status" value="1"/>
</dbReference>
<keyword evidence="3" id="KW-0378">Hydrolase</keyword>
<dbReference type="Gene3D" id="6.20.330.10">
    <property type="match status" value="1"/>
</dbReference>
<feature type="domain" description="Peptidase S49" evidence="6">
    <location>
        <begin position="103"/>
        <end position="252"/>
    </location>
</feature>
<comment type="similarity">
    <text evidence="1">Belongs to the peptidase S49 family.</text>
</comment>
<accession>A0ABS2WPD4</accession>
<protein>
    <submittedName>
        <fullName evidence="7">Signal peptide peptidase SppA</fullName>
    </submittedName>
</protein>
<name>A0ABS2WPD4_9BACT</name>
<keyword evidence="5" id="KW-0472">Membrane</keyword>
<dbReference type="Gene3D" id="3.90.226.10">
    <property type="entry name" value="2-enoyl-CoA Hydratase, Chain A, domain 1"/>
    <property type="match status" value="1"/>
</dbReference>
<dbReference type="PANTHER" id="PTHR42987">
    <property type="entry name" value="PEPTIDASE S49"/>
    <property type="match status" value="1"/>
</dbReference>
<evidence type="ECO:0000259" key="6">
    <source>
        <dbReference type="Pfam" id="PF01343"/>
    </source>
</evidence>
<dbReference type="RefSeq" id="WP_205457901.1">
    <property type="nucleotide sequence ID" value="NZ_JAFHKK010000002.1"/>
</dbReference>
<dbReference type="Pfam" id="PF01343">
    <property type="entry name" value="Peptidase_S49"/>
    <property type="match status" value="1"/>
</dbReference>
<evidence type="ECO:0000313" key="8">
    <source>
        <dbReference type="Proteomes" id="UP000703590"/>
    </source>
</evidence>
<reference evidence="7" key="1">
    <citation type="submission" date="2021-02" db="EMBL/GenBank/DDBJ databases">
        <title>Sulfurospirillum tamanensis sp. nov.</title>
        <authorList>
            <person name="Frolova A."/>
            <person name="Merkel A."/>
            <person name="Slobodkin A."/>
        </authorList>
    </citation>
    <scope>NUCLEOTIDE SEQUENCE</scope>
    <source>
        <strain evidence="7">T05b</strain>
    </source>
</reference>
<sequence>MLSFFKRLFAPFIAIIAFINTYFKAMLFLLFLFLLFGDTAESPTLQPNLVSIDVHGAIEDARPLLEQLQEAKENEAIKGVLLHVNSPGGGLAASVEVMMAVRELQAAKPVVAYAAGSMTSGSYYAAIWANQIVANPGAFIGSIGVLFQAPNIKPLADKLGIHEQVVAAGKYKQMGTFTREWNTQEREALTHLVDGAYTMFVEDVAKARGLKEEEAFAQARVFLAHEALNIGLVDSLGSLQDAKEILIQLSEVSAARWQEPSQWEKALERLRSEVHLGVSTAFYGLKAY</sequence>